<dbReference type="Proteomes" id="UP000198211">
    <property type="component" value="Unassembled WGS sequence"/>
</dbReference>
<organism evidence="1 2">
    <name type="scientific">Phytophthora megakarya</name>
    <dbReference type="NCBI Taxonomy" id="4795"/>
    <lineage>
        <taxon>Eukaryota</taxon>
        <taxon>Sar</taxon>
        <taxon>Stramenopiles</taxon>
        <taxon>Oomycota</taxon>
        <taxon>Peronosporomycetes</taxon>
        <taxon>Peronosporales</taxon>
        <taxon>Peronosporaceae</taxon>
        <taxon>Phytophthora</taxon>
    </lineage>
</organism>
<keyword evidence="2" id="KW-1185">Reference proteome</keyword>
<dbReference type="OrthoDB" id="110395at2759"/>
<reference evidence="2" key="1">
    <citation type="submission" date="2017-03" db="EMBL/GenBank/DDBJ databases">
        <title>Phytopthora megakarya and P. palmivora, two closely related causual agents of cacao black pod achieved similar genome size and gene model numbers by different mechanisms.</title>
        <authorList>
            <person name="Ali S."/>
            <person name="Shao J."/>
            <person name="Larry D.J."/>
            <person name="Kronmiller B."/>
            <person name="Shen D."/>
            <person name="Strem M.D."/>
            <person name="Melnick R.L."/>
            <person name="Guiltinan M.J."/>
            <person name="Tyler B.M."/>
            <person name="Meinhardt L.W."/>
            <person name="Bailey B.A."/>
        </authorList>
    </citation>
    <scope>NUCLEOTIDE SEQUENCE [LARGE SCALE GENOMIC DNA]</scope>
    <source>
        <strain evidence="2">zdho120</strain>
    </source>
</reference>
<sequence length="77" mass="8882">MSSRKLAEPTETQGWFVVGNAHRDSKELTFLTDDSVLFKKIWRVLRRKGWTAKPPPLRSLDCRFRYAKPGCSVDGDK</sequence>
<protein>
    <submittedName>
        <fullName evidence="1">Uncharacterized protein</fullName>
    </submittedName>
</protein>
<proteinExistence type="predicted"/>
<dbReference type="EMBL" id="NBNE01017737">
    <property type="protein sequence ID" value="OWY92596.1"/>
    <property type="molecule type" value="Genomic_DNA"/>
</dbReference>
<gene>
    <name evidence="1" type="ORF">PHMEG_00038341</name>
</gene>
<name>A0A225UJ36_9STRA</name>
<accession>A0A225UJ36</accession>
<evidence type="ECO:0000313" key="1">
    <source>
        <dbReference type="EMBL" id="OWY92596.1"/>
    </source>
</evidence>
<comment type="caution">
    <text evidence="1">The sequence shown here is derived from an EMBL/GenBank/DDBJ whole genome shotgun (WGS) entry which is preliminary data.</text>
</comment>
<evidence type="ECO:0000313" key="2">
    <source>
        <dbReference type="Proteomes" id="UP000198211"/>
    </source>
</evidence>
<dbReference type="AlphaFoldDB" id="A0A225UJ36"/>